<organism evidence="1 2">
    <name type="scientific">Escherichia phage P483</name>
    <dbReference type="NCBI Taxonomy" id="1572753"/>
    <lineage>
        <taxon>Viruses</taxon>
        <taxon>Duplodnaviria</taxon>
        <taxon>Heunggongvirae</taxon>
        <taxon>Uroviricota</taxon>
        <taxon>Caudoviricetes</taxon>
        <taxon>Autographivirales</taxon>
        <taxon>Autotranscriptaviridae</taxon>
        <taxon>Studiervirinae</taxon>
        <taxon>Berlinvirus</taxon>
        <taxon>Berlinvirus P483</taxon>
    </lineage>
</organism>
<evidence type="ECO:0000313" key="1">
    <source>
        <dbReference type="EMBL" id="AJF40454.1"/>
    </source>
</evidence>
<dbReference type="GeneID" id="26627746"/>
<protein>
    <submittedName>
        <fullName evidence="1">Uncharacterized protein</fullName>
    </submittedName>
</protein>
<dbReference type="EMBL" id="KP090453">
    <property type="protein sequence ID" value="AJF40454.1"/>
    <property type="molecule type" value="Genomic_DNA"/>
</dbReference>
<dbReference type="KEGG" id="vg:26627746"/>
<reference evidence="1 2" key="2">
    <citation type="journal article" date="2016" name="Gene">
        <title>Isolation, genome sequencing and functional analysis of two T7-like coliphages of avian pathogenic Escherichia coli.</title>
        <authorList>
            <person name="Chen M."/>
            <person name="Xu J."/>
            <person name="Yao H."/>
            <person name="Lu C."/>
            <person name="Zhang W."/>
        </authorList>
    </citation>
    <scope>NUCLEOTIDE SEQUENCE [LARGE SCALE GENOMIC DNA]</scope>
</reference>
<gene>
    <name evidence="1" type="ORF">P483_19</name>
</gene>
<accession>A0A0D3QHB5</accession>
<reference evidence="2" key="1">
    <citation type="submission" date="2014-11" db="EMBL/GenBank/DDBJ databases">
        <title>Characterization and genome sequencing of a novel bacteriophage infecting APEC.</title>
        <authorList>
            <person name="Chen M."/>
            <person name="Zhang W."/>
        </authorList>
    </citation>
    <scope>NUCLEOTIDE SEQUENCE [LARGE SCALE GENOMIC DNA]</scope>
</reference>
<evidence type="ECO:0000313" key="2">
    <source>
        <dbReference type="Proteomes" id="UP000032687"/>
    </source>
</evidence>
<proteinExistence type="predicted"/>
<name>A0A0D3QHB5_9CAUD</name>
<sequence length="75" mass="9452">MAWRYRIREVRMTTGETLYYPQFRHEWFPFWCHFKDYPEERKVSFTYYSEALEFVNESKSTDEPEVKQVVKNHYL</sequence>
<dbReference type="Proteomes" id="UP000032687">
    <property type="component" value="Segment"/>
</dbReference>
<dbReference type="OrthoDB" id="20956at10239"/>
<dbReference type="RefSeq" id="YP_009200601.1">
    <property type="nucleotide sequence ID" value="NC_028822.1"/>
</dbReference>
<keyword evidence="2" id="KW-1185">Reference proteome</keyword>